<evidence type="ECO:0000313" key="6">
    <source>
        <dbReference type="Proteomes" id="UP000604825"/>
    </source>
</evidence>
<dbReference type="AlphaFoldDB" id="A0A811NYK9"/>
<evidence type="ECO:0000259" key="4">
    <source>
        <dbReference type="Pfam" id="PF13947"/>
    </source>
</evidence>
<comment type="caution">
    <text evidence="5">The sequence shown here is derived from an EMBL/GenBank/DDBJ whole genome shotgun (WGS) entry which is preliminary data.</text>
</comment>
<dbReference type="PANTHER" id="PTHR33138:SF83">
    <property type="entry name" value="OS01G0136700 PROTEIN"/>
    <property type="match status" value="1"/>
</dbReference>
<accession>A0A811NYK9</accession>
<sequence>MHACPVPAAGLLCPTMLLLLALLATPPAVAAVNMSTVPCASALCENLTIAYPFWLAGTHPPECGYRAFEAACDKGNVSLKNSYWNYQVMDIFYENSSFIEVDPSYDTCDVDNFVNASSDLGIGPDCQGQARTSSFVWLAGKYKPDNILKPLPGNCIVSSLMPVLGYQREVAAYYDRLMKGGFIS</sequence>
<dbReference type="PANTHER" id="PTHR33138">
    <property type="entry name" value="OS01G0690200 PROTEIN"/>
    <property type="match status" value="1"/>
</dbReference>
<dbReference type="Pfam" id="PF13947">
    <property type="entry name" value="GUB_WAK_bind"/>
    <property type="match status" value="1"/>
</dbReference>
<gene>
    <name evidence="5" type="ORF">NCGR_LOCUS22208</name>
</gene>
<dbReference type="Proteomes" id="UP000604825">
    <property type="component" value="Unassembled WGS sequence"/>
</dbReference>
<feature type="chain" id="PRO_5032758893" description="Wall-associated receptor kinase galacturonan-binding domain-containing protein" evidence="3">
    <location>
        <begin position="32"/>
        <end position="184"/>
    </location>
</feature>
<keyword evidence="6" id="KW-1185">Reference proteome</keyword>
<reference evidence="5" key="1">
    <citation type="submission" date="2020-10" db="EMBL/GenBank/DDBJ databases">
        <authorList>
            <person name="Han B."/>
            <person name="Lu T."/>
            <person name="Zhao Q."/>
            <person name="Huang X."/>
            <person name="Zhao Y."/>
        </authorList>
    </citation>
    <scope>NUCLEOTIDE SEQUENCE</scope>
</reference>
<feature type="signal peptide" evidence="3">
    <location>
        <begin position="1"/>
        <end position="31"/>
    </location>
</feature>
<feature type="domain" description="Wall-associated receptor kinase galacturonan-binding" evidence="4">
    <location>
        <begin position="39"/>
        <end position="98"/>
    </location>
</feature>
<dbReference type="InterPro" id="IPR025287">
    <property type="entry name" value="WAK_GUB"/>
</dbReference>
<protein>
    <recommendedName>
        <fullName evidence="4">Wall-associated receptor kinase galacturonan-binding domain-containing protein</fullName>
    </recommendedName>
</protein>
<comment type="subcellular location">
    <subcellularLocation>
        <location evidence="1">Membrane</location>
        <topology evidence="1">Single-pass membrane protein</topology>
    </subcellularLocation>
</comment>
<dbReference type="EMBL" id="CAJGYO010000005">
    <property type="protein sequence ID" value="CAD6232543.1"/>
    <property type="molecule type" value="Genomic_DNA"/>
</dbReference>
<name>A0A811NYK9_9POAL</name>
<dbReference type="GO" id="GO:0030247">
    <property type="term" value="F:polysaccharide binding"/>
    <property type="evidence" value="ECO:0007669"/>
    <property type="project" value="InterPro"/>
</dbReference>
<dbReference type="GO" id="GO:0016020">
    <property type="term" value="C:membrane"/>
    <property type="evidence" value="ECO:0007669"/>
    <property type="project" value="UniProtKB-SubCell"/>
</dbReference>
<proteinExistence type="predicted"/>
<evidence type="ECO:0000256" key="2">
    <source>
        <dbReference type="ARBA" id="ARBA00022729"/>
    </source>
</evidence>
<dbReference type="OrthoDB" id="657943at2759"/>
<evidence type="ECO:0000256" key="3">
    <source>
        <dbReference type="SAM" id="SignalP"/>
    </source>
</evidence>
<keyword evidence="2 3" id="KW-0732">Signal</keyword>
<evidence type="ECO:0000313" key="5">
    <source>
        <dbReference type="EMBL" id="CAD6232543.1"/>
    </source>
</evidence>
<organism evidence="5 6">
    <name type="scientific">Miscanthus lutarioriparius</name>
    <dbReference type="NCBI Taxonomy" id="422564"/>
    <lineage>
        <taxon>Eukaryota</taxon>
        <taxon>Viridiplantae</taxon>
        <taxon>Streptophyta</taxon>
        <taxon>Embryophyta</taxon>
        <taxon>Tracheophyta</taxon>
        <taxon>Spermatophyta</taxon>
        <taxon>Magnoliopsida</taxon>
        <taxon>Liliopsida</taxon>
        <taxon>Poales</taxon>
        <taxon>Poaceae</taxon>
        <taxon>PACMAD clade</taxon>
        <taxon>Panicoideae</taxon>
        <taxon>Andropogonodae</taxon>
        <taxon>Andropogoneae</taxon>
        <taxon>Saccharinae</taxon>
        <taxon>Miscanthus</taxon>
    </lineage>
</organism>
<evidence type="ECO:0000256" key="1">
    <source>
        <dbReference type="ARBA" id="ARBA00004167"/>
    </source>
</evidence>